<dbReference type="EMBL" id="ACIL03000024">
    <property type="protein sequence ID" value="ESL01494.1"/>
    <property type="molecule type" value="Genomic_DNA"/>
</dbReference>
<comment type="caution">
    <text evidence="1">The sequence shown here is derived from an EMBL/GenBank/DDBJ whole genome shotgun (WGS) entry which is preliminary data.</text>
</comment>
<dbReference type="AlphaFoldDB" id="V2XH45"/>
<keyword evidence="2" id="KW-1185">Reference proteome</keyword>
<dbReference type="Proteomes" id="UP000018227">
    <property type="component" value="Unassembled WGS sequence"/>
</dbReference>
<gene>
    <name evidence="1" type="ORF">GCWU0000282_003319</name>
</gene>
<proteinExistence type="predicted"/>
<evidence type="ECO:0000313" key="1">
    <source>
        <dbReference type="EMBL" id="ESL01494.1"/>
    </source>
</evidence>
<dbReference type="HOGENOM" id="CLU_3306731_0_0_9"/>
<sequence>MLSDFYLRSHFVKCKRNKEMAHKSLFYIKPVRITKKIIK</sequence>
<accession>V2XH45</accession>
<reference evidence="1 2" key="1">
    <citation type="submission" date="2013-06" db="EMBL/GenBank/DDBJ databases">
        <authorList>
            <person name="Weinstock G."/>
            <person name="Sodergren E."/>
            <person name="Clifton S."/>
            <person name="Fulton L."/>
            <person name="Fulton B."/>
            <person name="Courtney L."/>
            <person name="Fronick C."/>
            <person name="Harrison M."/>
            <person name="Strong C."/>
            <person name="Farmer C."/>
            <person name="Delahaunty K."/>
            <person name="Markovic C."/>
            <person name="Hall O."/>
            <person name="Minx P."/>
            <person name="Tomlinson C."/>
            <person name="Mitreva M."/>
            <person name="Nelson J."/>
            <person name="Hou S."/>
            <person name="Wollam A."/>
            <person name="Pepin K.H."/>
            <person name="Johnson M."/>
            <person name="Bhonagiri V."/>
            <person name="Nash W.E."/>
            <person name="Warren W."/>
            <person name="Chinwalla A."/>
            <person name="Mardis E.R."/>
            <person name="Wilson R.K."/>
        </authorList>
    </citation>
    <scope>NUCLEOTIDE SEQUENCE [LARGE SCALE GENOMIC DNA]</scope>
    <source>
        <strain evidence="1 2">ATCC 51271</strain>
    </source>
</reference>
<name>V2XH45_9FIRM</name>
<evidence type="ECO:0000313" key="2">
    <source>
        <dbReference type="Proteomes" id="UP000018227"/>
    </source>
</evidence>
<dbReference type="STRING" id="592026.GCWU0000282_003319"/>
<protein>
    <submittedName>
        <fullName evidence="1">Uncharacterized protein</fullName>
    </submittedName>
</protein>
<organism evidence="1 2">
    <name type="scientific">Catonella morbi ATCC 51271</name>
    <dbReference type="NCBI Taxonomy" id="592026"/>
    <lineage>
        <taxon>Bacteria</taxon>
        <taxon>Bacillati</taxon>
        <taxon>Bacillota</taxon>
        <taxon>Clostridia</taxon>
        <taxon>Lachnospirales</taxon>
        <taxon>Lachnospiraceae</taxon>
        <taxon>Catonella</taxon>
    </lineage>
</organism>